<sequence length="1569" mass="179080">MGKLPFGLSKAIEMANSIRKPKKTEQTKQKPRQMIPPEQSNVYTIVPLTSNTPTLPENKPIQNLSDKTSIDPQLHKLPSEQKLDSEDTFQINPNVPSSFEGVKIEDQLSGIFSPLMIERIFINKPSVNESPNPDNDLQKLDSISHLLWGNDISNNSNNNYLPSLISKTTQPKQTDTSFAKNEEPLKPDLFYPPSNESTPIKTYSTQLSINTQRSQPTESPIPKEDNFISFYREKSHSLVSPSTDVHHRKGYFLSNSSENNLSKPQNIQIMGQNTHPSPETYNNHYISTLPTSNKTPEILFNHQVHADQANSNSTQTNETSSQYKKIMNQEYLKMVQSDGSKRLYENRNFKNTKDSFPEFIINDDCNFGAFDSDRFPHKTNDVESNKSTAQEFIAIDKTHFKPIPEKNNTTNFTFNKPENPTYMNGHLNTNNTSAHSVEDNKHFAQIPFQNKSKTSQSIHHFHTTNYENAIAAEKISEKLNQPHIESGKYNKSTVRSNVVLLKPSDFGSNLPEKIGNMVFDRDQKQWISLDQDIDKKNDLVYSNNNGIASSDKRSTKNNPDERPNPQANDFDLVNTQVNSKQSSNTTKLYIESNQKPLHLKGNLSTKPLVPFKTSPKSSFNLAPSIPTQNVKTSNNISTSSEPIHILPDKLKRNNQEGSSVKQQIYNNSSKSTSNVHDFNKNRYNNNLTGKKQENFDSSNNSDISNPNGNDNLYYDSKLFTNYQASKSDHEIVKKHMSYQSTKFVDPIFQRDVKNFRFVIPDKFFNFDKDKDSVNITSPFNTSTADALNLEDNNFSSESFLFKLSSWKNEFGSLTKIDLRSCGIRNLGGLSTYFPEIEYLNINDNKVSNLNGIPNSLITLKAKNNWFNLNNKNGEKFLLSKYLPHLEYIDLSENRISEIGIFSGLLHLRQLILSQNQIHTLSSLKSCRRLYTLDVSSNVITKLDLVHTQVPGLENLDISRNRLESIVGVESFSKLKSLNLESNDISIWSLKRPMEQLCVLDLSGNPRLLRSKDYVLENTIISNYLPVLTHLNVNGCHIRSIGSQQFSLSQKPEYSSEKSLSFESNIYSEDVSFESINTYMNRHKRSEKNASLLNKNHIDTRKNNTNIDGSFGNLHSLSLRGNAKTKNSEITLYLEKLPKLENLIVSNRILSFGDNSEALTGLENNRPLGNLPDLLHLTSLELVGCSVESLPVNLGYALPLLEVLDVSMNKMLHTLPDSITNCKKLRILRCQFTSIGCRCTSRFAHPNFTSDPYLNVIKEAREKLKPDLMSNPDFNMEVKNTNGYDEGRMNIFNREENEPTKLNFWANEIVYLLSGLSELYEIDMRGNPLTKYIYAPQNERDVVLPVYKSEGENEMNREIGSIYGQNERNDVDINTRIISPDMNIQLKRMLLLQVESLGKCERCSDFKDKNTKKGRGGTYNSKEINKKDLERGFGNKYEPNGEDLRRENSDFESIRFNGQSLMEENEDVIMDRIRASMMDKSDVDFQRSYGDEFTGGIRQDNTETEQYKYASELSLKEIDSLKRTDETYIAWISNKTLGRNLVKWRNFYRNTIVKGIPKLKWLDGIECVEN</sequence>
<evidence type="ECO:0000256" key="2">
    <source>
        <dbReference type="ARBA" id="ARBA00022737"/>
    </source>
</evidence>
<feature type="compositionally biased region" description="Low complexity" evidence="3">
    <location>
        <begin position="695"/>
        <end position="708"/>
    </location>
</feature>
<dbReference type="InterPro" id="IPR001611">
    <property type="entry name" value="Leu-rich_rpt"/>
</dbReference>
<dbReference type="GO" id="GO:0035591">
    <property type="term" value="F:signaling adaptor activity"/>
    <property type="evidence" value="ECO:0007669"/>
    <property type="project" value="TreeGrafter"/>
</dbReference>
<dbReference type="SMART" id="SM00369">
    <property type="entry name" value="LRR_TYP"/>
    <property type="match status" value="6"/>
</dbReference>
<dbReference type="InterPro" id="IPR003591">
    <property type="entry name" value="Leu-rich_rpt_typical-subtyp"/>
</dbReference>
<feature type="region of interest" description="Disordered" evidence="3">
    <location>
        <begin position="168"/>
        <end position="197"/>
    </location>
</feature>
<dbReference type="PANTHER" id="PTHR47566:SF1">
    <property type="entry name" value="PROTEIN NUD1"/>
    <property type="match status" value="1"/>
</dbReference>
<name>A0A2U1J544_SMIAN</name>
<evidence type="ECO:0000313" key="4">
    <source>
        <dbReference type="EMBL" id="PWA00139.1"/>
    </source>
</evidence>
<dbReference type="Pfam" id="PF13855">
    <property type="entry name" value="LRR_8"/>
    <property type="match status" value="2"/>
</dbReference>
<feature type="compositionally biased region" description="Basic and acidic residues" evidence="3">
    <location>
        <begin position="550"/>
        <end position="563"/>
    </location>
</feature>
<feature type="compositionally biased region" description="Polar residues" evidence="3">
    <location>
        <begin position="168"/>
        <end position="179"/>
    </location>
</feature>
<evidence type="ECO:0000256" key="3">
    <source>
        <dbReference type="SAM" id="MobiDB-lite"/>
    </source>
</evidence>
<dbReference type="InterPro" id="IPR032675">
    <property type="entry name" value="LRR_dom_sf"/>
</dbReference>
<feature type="compositionally biased region" description="Polar residues" evidence="3">
    <location>
        <begin position="655"/>
        <end position="689"/>
    </location>
</feature>
<keyword evidence="2" id="KW-0677">Repeat</keyword>
<evidence type="ECO:0000256" key="1">
    <source>
        <dbReference type="ARBA" id="ARBA00022614"/>
    </source>
</evidence>
<gene>
    <name evidence="4" type="ORF">BB558_003819</name>
</gene>
<keyword evidence="5" id="KW-1185">Reference proteome</keyword>
<evidence type="ECO:0000313" key="5">
    <source>
        <dbReference type="Proteomes" id="UP000245591"/>
    </source>
</evidence>
<dbReference type="Proteomes" id="UP000245591">
    <property type="component" value="Unassembled WGS sequence"/>
</dbReference>
<feature type="region of interest" description="Disordered" evidence="3">
    <location>
        <begin position="540"/>
        <end position="571"/>
    </location>
</feature>
<dbReference type="SUPFAM" id="SSF52047">
    <property type="entry name" value="RNI-like"/>
    <property type="match status" value="1"/>
</dbReference>
<feature type="region of interest" description="Disordered" evidence="3">
    <location>
        <begin position="15"/>
        <end position="39"/>
    </location>
</feature>
<dbReference type="PANTHER" id="PTHR47566">
    <property type="match status" value="1"/>
</dbReference>
<comment type="caution">
    <text evidence="4">The sequence shown here is derived from an EMBL/GenBank/DDBJ whole genome shotgun (WGS) entry which is preliminary data.</text>
</comment>
<feature type="compositionally biased region" description="Polar residues" evidence="3">
    <location>
        <begin position="615"/>
        <end position="641"/>
    </location>
</feature>
<dbReference type="Gene3D" id="3.80.10.10">
    <property type="entry name" value="Ribonuclease Inhibitor"/>
    <property type="match status" value="4"/>
</dbReference>
<dbReference type="PROSITE" id="PS51450">
    <property type="entry name" value="LRR"/>
    <property type="match status" value="3"/>
</dbReference>
<accession>A0A2U1J544</accession>
<feature type="region of interest" description="Disordered" evidence="3">
    <location>
        <begin position="615"/>
        <end position="708"/>
    </location>
</feature>
<dbReference type="InterPro" id="IPR052574">
    <property type="entry name" value="CDIRP"/>
</dbReference>
<reference evidence="4 5" key="1">
    <citation type="journal article" date="2018" name="MBio">
        <title>Comparative Genomics Reveals the Core Gene Toolbox for the Fungus-Insect Symbiosis.</title>
        <authorList>
            <person name="Wang Y."/>
            <person name="Stata M."/>
            <person name="Wang W."/>
            <person name="Stajich J.E."/>
            <person name="White M.M."/>
            <person name="Moncalvo J.M."/>
        </authorList>
    </citation>
    <scope>NUCLEOTIDE SEQUENCE [LARGE SCALE GENOMIC DNA]</scope>
    <source>
        <strain evidence="4 5">AUS-126-30</strain>
    </source>
</reference>
<protein>
    <submittedName>
        <fullName evidence="4">Uncharacterized protein</fullName>
    </submittedName>
</protein>
<dbReference type="EMBL" id="MBFU01000360">
    <property type="protein sequence ID" value="PWA00139.1"/>
    <property type="molecule type" value="Genomic_DNA"/>
</dbReference>
<organism evidence="4 5">
    <name type="scientific">Smittium angustum</name>
    <dbReference type="NCBI Taxonomy" id="133377"/>
    <lineage>
        <taxon>Eukaryota</taxon>
        <taxon>Fungi</taxon>
        <taxon>Fungi incertae sedis</taxon>
        <taxon>Zoopagomycota</taxon>
        <taxon>Kickxellomycotina</taxon>
        <taxon>Harpellomycetes</taxon>
        <taxon>Harpellales</taxon>
        <taxon>Legeriomycetaceae</taxon>
        <taxon>Smittium</taxon>
    </lineage>
</organism>
<dbReference type="SUPFAM" id="SSF52058">
    <property type="entry name" value="L domain-like"/>
    <property type="match status" value="1"/>
</dbReference>
<keyword evidence="1" id="KW-0433">Leucine-rich repeat</keyword>
<proteinExistence type="predicted"/>